<evidence type="ECO:0000313" key="3">
    <source>
        <dbReference type="Proteomes" id="UP000568664"/>
    </source>
</evidence>
<organism evidence="2 3">
    <name type="scientific">Thalassotalea algicola</name>
    <dbReference type="NCBI Taxonomy" id="2716224"/>
    <lineage>
        <taxon>Bacteria</taxon>
        <taxon>Pseudomonadati</taxon>
        <taxon>Pseudomonadota</taxon>
        <taxon>Gammaproteobacteria</taxon>
        <taxon>Alteromonadales</taxon>
        <taxon>Colwelliaceae</taxon>
        <taxon>Thalassotalea</taxon>
    </lineage>
</organism>
<protein>
    <submittedName>
        <fullName evidence="2">Histidine phosphatase family protein</fullName>
    </submittedName>
</protein>
<name>A0A7Y0Q6U3_9GAMM</name>
<comment type="caution">
    <text evidence="2">The sequence shown here is derived from an EMBL/GenBank/DDBJ whole genome shotgun (WGS) entry which is preliminary data.</text>
</comment>
<proteinExistence type="predicted"/>
<dbReference type="SMART" id="SM00855">
    <property type="entry name" value="PGAM"/>
    <property type="match status" value="1"/>
</dbReference>
<dbReference type="InterPro" id="IPR013078">
    <property type="entry name" value="His_Pase_superF_clade-1"/>
</dbReference>
<dbReference type="InterPro" id="IPR051021">
    <property type="entry name" value="Mito_Ser/Thr_phosphatase"/>
</dbReference>
<evidence type="ECO:0000256" key="1">
    <source>
        <dbReference type="ARBA" id="ARBA00022801"/>
    </source>
</evidence>
<sequence>MSMIYLIRHGQASFGKQNYDDLSTLGQMQGQVLGENFNSKNIVPSKFFAGEMVRHKQTFEQTCNALLEKQPQAEFSSLWNEFDHQQVLAAFDERFSCPEQMLLVFKEQGYGDQMFIQVFHQALMRWMSADYPDDYDESWQSFKQRVASALDKVIGATQKGQNNLVFTSGGVISVVIMALLNIPDSEFLKINMNIANCSVTKIKVTKIGAMVHTINDTSAFEMPEYHHLLTYK</sequence>
<accession>A0A7Y0Q6U3</accession>
<dbReference type="SUPFAM" id="SSF53254">
    <property type="entry name" value="Phosphoglycerate mutase-like"/>
    <property type="match status" value="1"/>
</dbReference>
<dbReference type="Pfam" id="PF00300">
    <property type="entry name" value="His_Phos_1"/>
    <property type="match status" value="1"/>
</dbReference>
<dbReference type="RefSeq" id="WP_169073654.1">
    <property type="nucleotide sequence ID" value="NZ_JABBXH010000001.1"/>
</dbReference>
<dbReference type="EMBL" id="JABBXH010000001">
    <property type="protein sequence ID" value="NMP30335.1"/>
    <property type="molecule type" value="Genomic_DNA"/>
</dbReference>
<dbReference type="PANTHER" id="PTHR20935">
    <property type="entry name" value="PHOSPHOGLYCERATE MUTASE-RELATED"/>
    <property type="match status" value="1"/>
</dbReference>
<evidence type="ECO:0000313" key="2">
    <source>
        <dbReference type="EMBL" id="NMP30335.1"/>
    </source>
</evidence>
<dbReference type="PANTHER" id="PTHR20935:SF0">
    <property type="entry name" value="SERINE_THREONINE-PROTEIN PHOSPHATASE PGAM5, MITOCHONDRIAL"/>
    <property type="match status" value="1"/>
</dbReference>
<dbReference type="GO" id="GO:0016787">
    <property type="term" value="F:hydrolase activity"/>
    <property type="evidence" value="ECO:0007669"/>
    <property type="project" value="UniProtKB-KW"/>
</dbReference>
<dbReference type="Gene3D" id="3.40.50.1240">
    <property type="entry name" value="Phosphoglycerate mutase-like"/>
    <property type="match status" value="1"/>
</dbReference>
<reference evidence="2 3" key="1">
    <citation type="submission" date="2020-04" db="EMBL/GenBank/DDBJ databases">
        <title>Thalassotalea sp. M1531, isolated from the surface of marine red alga.</title>
        <authorList>
            <person name="Pang L."/>
            <person name="Lu D.-C."/>
        </authorList>
    </citation>
    <scope>NUCLEOTIDE SEQUENCE [LARGE SCALE GENOMIC DNA]</scope>
    <source>
        <strain evidence="2 3">M1531</strain>
    </source>
</reference>
<keyword evidence="1" id="KW-0378">Hydrolase</keyword>
<gene>
    <name evidence="2" type="ORF">HII17_02070</name>
</gene>
<keyword evidence="3" id="KW-1185">Reference proteome</keyword>
<dbReference type="AlphaFoldDB" id="A0A7Y0Q6U3"/>
<dbReference type="Proteomes" id="UP000568664">
    <property type="component" value="Unassembled WGS sequence"/>
</dbReference>
<dbReference type="InterPro" id="IPR029033">
    <property type="entry name" value="His_PPase_superfam"/>
</dbReference>
<dbReference type="CDD" id="cd07067">
    <property type="entry name" value="HP_PGM_like"/>
    <property type="match status" value="1"/>
</dbReference>